<evidence type="ECO:0000256" key="2">
    <source>
        <dbReference type="ARBA" id="ARBA00022490"/>
    </source>
</evidence>
<feature type="domain" description="OmpR/PhoB-type" evidence="11">
    <location>
        <begin position="137"/>
        <end position="237"/>
    </location>
</feature>
<comment type="caution">
    <text evidence="12">The sequence shown here is derived from an EMBL/GenBank/DDBJ whole genome shotgun (WGS) entry which is preliminary data.</text>
</comment>
<feature type="modified residue" description="4-aspartylphosphate" evidence="8">
    <location>
        <position position="56"/>
    </location>
</feature>
<evidence type="ECO:0000256" key="5">
    <source>
        <dbReference type="ARBA" id="ARBA00023015"/>
    </source>
</evidence>
<dbReference type="PANTHER" id="PTHR48111:SF4">
    <property type="entry name" value="DNA-BINDING DUAL TRANSCRIPTIONAL REGULATOR OMPR"/>
    <property type="match status" value="1"/>
</dbReference>
<dbReference type="GO" id="GO:0032993">
    <property type="term" value="C:protein-DNA complex"/>
    <property type="evidence" value="ECO:0007669"/>
    <property type="project" value="TreeGrafter"/>
</dbReference>
<evidence type="ECO:0000256" key="8">
    <source>
        <dbReference type="PROSITE-ProRule" id="PRU00169"/>
    </source>
</evidence>
<dbReference type="SMART" id="SM00448">
    <property type="entry name" value="REC"/>
    <property type="match status" value="1"/>
</dbReference>
<evidence type="ECO:0000313" key="12">
    <source>
        <dbReference type="EMBL" id="KTC75016.1"/>
    </source>
</evidence>
<dbReference type="Gene3D" id="1.10.10.10">
    <property type="entry name" value="Winged helix-like DNA-binding domain superfamily/Winged helix DNA-binding domain"/>
    <property type="match status" value="1"/>
</dbReference>
<feature type="domain" description="Response regulatory" evidence="10">
    <location>
        <begin position="7"/>
        <end position="120"/>
    </location>
</feature>
<dbReference type="InterPro" id="IPR016032">
    <property type="entry name" value="Sig_transdc_resp-reg_C-effctor"/>
</dbReference>
<protein>
    <submittedName>
        <fullName evidence="12">DNA-binding response regulator in two-component regulatory system with EnvZ</fullName>
    </submittedName>
</protein>
<keyword evidence="2" id="KW-0963">Cytoplasm</keyword>
<dbReference type="PROSITE" id="PS50110">
    <property type="entry name" value="RESPONSE_REGULATORY"/>
    <property type="match status" value="1"/>
</dbReference>
<dbReference type="AlphaFoldDB" id="A0A0W0RVA2"/>
<organism evidence="12 13">
    <name type="scientific">Legionella bozemanae</name>
    <name type="common">Fluoribacter bozemanae</name>
    <dbReference type="NCBI Taxonomy" id="447"/>
    <lineage>
        <taxon>Bacteria</taxon>
        <taxon>Pseudomonadati</taxon>
        <taxon>Pseudomonadota</taxon>
        <taxon>Gammaproteobacteria</taxon>
        <taxon>Legionellales</taxon>
        <taxon>Legionellaceae</taxon>
        <taxon>Legionella</taxon>
    </lineage>
</organism>
<dbReference type="InterPro" id="IPR039420">
    <property type="entry name" value="WalR-like"/>
</dbReference>
<dbReference type="STRING" id="447.Lboz_1003"/>
<dbReference type="PATRIC" id="fig|447.4.peg.1079"/>
<dbReference type="Pfam" id="PF00072">
    <property type="entry name" value="Response_reg"/>
    <property type="match status" value="1"/>
</dbReference>
<evidence type="ECO:0000259" key="10">
    <source>
        <dbReference type="PROSITE" id="PS50110"/>
    </source>
</evidence>
<dbReference type="InterPro" id="IPR001867">
    <property type="entry name" value="OmpR/PhoB-type_DNA-bd"/>
</dbReference>
<keyword evidence="5" id="KW-0805">Transcription regulation</keyword>
<dbReference type="PROSITE" id="PS51755">
    <property type="entry name" value="OMPR_PHOB"/>
    <property type="match status" value="1"/>
</dbReference>
<dbReference type="Pfam" id="PF00486">
    <property type="entry name" value="Trans_reg_C"/>
    <property type="match status" value="1"/>
</dbReference>
<dbReference type="Proteomes" id="UP000054695">
    <property type="component" value="Unassembled WGS sequence"/>
</dbReference>
<reference evidence="12 13" key="1">
    <citation type="submission" date="2015-11" db="EMBL/GenBank/DDBJ databases">
        <title>Genomic analysis of 38 Legionella species identifies large and diverse effector repertoires.</title>
        <authorList>
            <person name="Burstein D."/>
            <person name="Amaro F."/>
            <person name="Zusman T."/>
            <person name="Lifshitz Z."/>
            <person name="Cohen O."/>
            <person name="Gilbert J.A."/>
            <person name="Pupko T."/>
            <person name="Shuman H.A."/>
            <person name="Segal G."/>
        </authorList>
    </citation>
    <scope>NUCLEOTIDE SEQUENCE [LARGE SCALE GENOMIC DNA]</scope>
    <source>
        <strain evidence="12 13">WIGA</strain>
    </source>
</reference>
<dbReference type="RefSeq" id="WP_058458687.1">
    <property type="nucleotide sequence ID" value="NZ_CAAAIY010000004.1"/>
</dbReference>
<evidence type="ECO:0000256" key="7">
    <source>
        <dbReference type="ARBA" id="ARBA00023163"/>
    </source>
</evidence>
<dbReference type="OrthoDB" id="9802426at2"/>
<dbReference type="SMART" id="SM00862">
    <property type="entry name" value="Trans_reg_C"/>
    <property type="match status" value="1"/>
</dbReference>
<dbReference type="FunFam" id="3.40.50.2300:FF:000001">
    <property type="entry name" value="DNA-binding response regulator PhoB"/>
    <property type="match status" value="1"/>
</dbReference>
<dbReference type="GO" id="GO:0000156">
    <property type="term" value="F:phosphorelay response regulator activity"/>
    <property type="evidence" value="ECO:0007669"/>
    <property type="project" value="TreeGrafter"/>
</dbReference>
<dbReference type="InterPro" id="IPR036388">
    <property type="entry name" value="WH-like_DNA-bd_sf"/>
</dbReference>
<keyword evidence="13" id="KW-1185">Reference proteome</keyword>
<proteinExistence type="predicted"/>
<keyword evidence="3 8" id="KW-0597">Phosphoprotein</keyword>
<keyword evidence="6 9" id="KW-0238">DNA-binding</keyword>
<dbReference type="GO" id="GO:0000976">
    <property type="term" value="F:transcription cis-regulatory region binding"/>
    <property type="evidence" value="ECO:0007669"/>
    <property type="project" value="TreeGrafter"/>
</dbReference>
<dbReference type="FunFam" id="1.10.10.10:FF:000099">
    <property type="entry name" value="Two-component system response regulator TorR"/>
    <property type="match status" value="1"/>
</dbReference>
<dbReference type="PANTHER" id="PTHR48111">
    <property type="entry name" value="REGULATOR OF RPOS"/>
    <property type="match status" value="1"/>
</dbReference>
<dbReference type="SUPFAM" id="SSF46894">
    <property type="entry name" value="C-terminal effector domain of the bipartite response regulators"/>
    <property type="match status" value="1"/>
</dbReference>
<evidence type="ECO:0000256" key="6">
    <source>
        <dbReference type="ARBA" id="ARBA00023125"/>
    </source>
</evidence>
<evidence type="ECO:0000256" key="3">
    <source>
        <dbReference type="ARBA" id="ARBA00022553"/>
    </source>
</evidence>
<evidence type="ECO:0000256" key="9">
    <source>
        <dbReference type="PROSITE-ProRule" id="PRU01091"/>
    </source>
</evidence>
<comment type="subcellular location">
    <subcellularLocation>
        <location evidence="1">Cytoplasm</location>
    </subcellularLocation>
</comment>
<name>A0A0W0RVA2_LEGBO</name>
<evidence type="ECO:0000256" key="1">
    <source>
        <dbReference type="ARBA" id="ARBA00004496"/>
    </source>
</evidence>
<accession>A0A0W0RVA2</accession>
<dbReference type="Gene3D" id="6.10.250.690">
    <property type="match status" value="1"/>
</dbReference>
<dbReference type="Gene3D" id="3.40.50.2300">
    <property type="match status" value="1"/>
</dbReference>
<keyword evidence="7" id="KW-0804">Transcription</keyword>
<dbReference type="GO" id="GO:0005829">
    <property type="term" value="C:cytosol"/>
    <property type="evidence" value="ECO:0007669"/>
    <property type="project" value="TreeGrafter"/>
</dbReference>
<dbReference type="GO" id="GO:0006355">
    <property type="term" value="P:regulation of DNA-templated transcription"/>
    <property type="evidence" value="ECO:0007669"/>
    <property type="project" value="InterPro"/>
</dbReference>
<dbReference type="SUPFAM" id="SSF52172">
    <property type="entry name" value="CheY-like"/>
    <property type="match status" value="1"/>
</dbReference>
<evidence type="ECO:0000259" key="11">
    <source>
        <dbReference type="PROSITE" id="PS51755"/>
    </source>
</evidence>
<dbReference type="CDD" id="cd17574">
    <property type="entry name" value="REC_OmpR"/>
    <property type="match status" value="1"/>
</dbReference>
<dbReference type="InterPro" id="IPR011006">
    <property type="entry name" value="CheY-like_superfamily"/>
</dbReference>
<evidence type="ECO:0000256" key="4">
    <source>
        <dbReference type="ARBA" id="ARBA00023012"/>
    </source>
</evidence>
<dbReference type="EMBL" id="LNXU01000012">
    <property type="protein sequence ID" value="KTC75016.1"/>
    <property type="molecule type" value="Genomic_DNA"/>
</dbReference>
<keyword evidence="4" id="KW-0902">Two-component regulatory system</keyword>
<dbReference type="InterPro" id="IPR001789">
    <property type="entry name" value="Sig_transdc_resp-reg_receiver"/>
</dbReference>
<evidence type="ECO:0000313" key="13">
    <source>
        <dbReference type="Proteomes" id="UP000054695"/>
    </source>
</evidence>
<sequence>MSPRKSHILIIDDDQEITHLINDYLIKNGFRTTWTLNGLNIKQLLRENNFDLIILDIMLPGIDGLNLCQMIRQTHSMPIIMLSAANSIADRVAGLELGADDYISKPFSSRELLARVKAQLRRTQGELEHDRKKLTPLQQIHFDNWILDRNTHSLIDEESVAIPLSQREYELLVIFLEHPGRILSRDQLMDLLYEKDCDSQDRTIDVLIGRLRKKIELDPRNPRLLLTIRGGGYQFKTKVDLV</sequence>
<dbReference type="CDD" id="cd00383">
    <property type="entry name" value="trans_reg_C"/>
    <property type="match status" value="1"/>
</dbReference>
<gene>
    <name evidence="12" type="primary">ompR</name>
    <name evidence="12" type="ORF">Lboz_1003</name>
</gene>
<feature type="DNA-binding region" description="OmpR/PhoB-type" evidence="9">
    <location>
        <begin position="137"/>
        <end position="237"/>
    </location>
</feature>